<dbReference type="OrthoDB" id="3530768at2759"/>
<comment type="caution">
    <text evidence="2">The sequence shown here is derived from an EMBL/GenBank/DDBJ whole genome shotgun (WGS) entry which is preliminary data.</text>
</comment>
<name>A0A397FWR6_ASPTH</name>
<dbReference type="Proteomes" id="UP000215305">
    <property type="component" value="Unassembled WGS sequence"/>
</dbReference>
<dbReference type="GeneID" id="38122175"/>
<dbReference type="EMBL" id="NKHU02000503">
    <property type="protein sequence ID" value="RHZ43125.1"/>
    <property type="molecule type" value="Genomic_DNA"/>
</dbReference>
<keyword evidence="3" id="KW-1185">Reference proteome</keyword>
<dbReference type="GO" id="GO:0003676">
    <property type="term" value="F:nucleic acid binding"/>
    <property type="evidence" value="ECO:0007669"/>
    <property type="project" value="InterPro"/>
</dbReference>
<dbReference type="Gene3D" id="4.10.60.10">
    <property type="entry name" value="Zinc finger, CCHC-type"/>
    <property type="match status" value="1"/>
</dbReference>
<dbReference type="InterPro" id="IPR036875">
    <property type="entry name" value="Znf_CCHC_sf"/>
</dbReference>
<feature type="compositionally biased region" description="Polar residues" evidence="1">
    <location>
        <begin position="288"/>
        <end position="307"/>
    </location>
</feature>
<feature type="region of interest" description="Disordered" evidence="1">
    <location>
        <begin position="237"/>
        <end position="314"/>
    </location>
</feature>
<dbReference type="SUPFAM" id="SSF57756">
    <property type="entry name" value="Retrovirus zinc finger-like domains"/>
    <property type="match status" value="1"/>
</dbReference>
<feature type="non-terminal residue" evidence="2">
    <location>
        <position position="1"/>
    </location>
</feature>
<evidence type="ECO:0008006" key="4">
    <source>
        <dbReference type="Google" id="ProtNLM"/>
    </source>
</evidence>
<proteinExistence type="predicted"/>
<dbReference type="AlphaFoldDB" id="A0A397FWR6"/>
<dbReference type="RefSeq" id="XP_026609518.1">
    <property type="nucleotide sequence ID" value="XM_026753820.1"/>
</dbReference>
<accession>A0A397FWR6</accession>
<reference evidence="2" key="1">
    <citation type="submission" date="2018-08" db="EMBL/GenBank/DDBJ databases">
        <title>Draft genome sequence of azole-resistant Aspergillus thermomutatus (Neosartorya pseudofischeri) strain HMR AF 39, isolated from a human nasal aspirate.</title>
        <authorList>
            <person name="Parent-Michaud M."/>
            <person name="Dufresne P.J."/>
            <person name="Fournier E."/>
            <person name="Martineau C."/>
            <person name="Moreira S."/>
            <person name="Perkins V."/>
            <person name="De Repentigny L."/>
            <person name="Dufresne S.F."/>
        </authorList>
    </citation>
    <scope>NUCLEOTIDE SEQUENCE [LARGE SCALE GENOMIC DNA]</scope>
    <source>
        <strain evidence="2">HMR AF 39</strain>
    </source>
</reference>
<evidence type="ECO:0000256" key="1">
    <source>
        <dbReference type="SAM" id="MobiDB-lite"/>
    </source>
</evidence>
<gene>
    <name evidence="2" type="ORF">CDV56_100201</name>
</gene>
<evidence type="ECO:0000313" key="3">
    <source>
        <dbReference type="Proteomes" id="UP000215305"/>
    </source>
</evidence>
<dbReference type="VEuPathDB" id="FungiDB:CDV56_100201"/>
<dbReference type="GO" id="GO:0008270">
    <property type="term" value="F:zinc ion binding"/>
    <property type="evidence" value="ECO:0007669"/>
    <property type="project" value="InterPro"/>
</dbReference>
<protein>
    <recommendedName>
        <fullName evidence="4">CCHC-type domain-containing protein</fullName>
    </recommendedName>
</protein>
<sequence>QGTSPTEKPIPLREHREIRIQAGDLTAESSTWTPTDITKAVNDRLAGMGLGKILNTRRLPSGDLILMADSTDTKTKAEEQVNGWIQVISGSARLRPKKYTVWVHGVERKRIIRLKRKVSSLLVDISSPEGANLLIREGIVIDGEIKEVELFGPQCLITRCFNYQGYGHAARSCRANKKCRFCAAGGHSYKNCPLKGQKTKQQCANYTSRHMAGSQDCRAHQEEDSRAQRALETKLKRFAEPKQPQGSAQHPLPPKKRSGEHISNPVAQKPRGPGRPRQPLAAPDDRQLNNFFTPQAEHTQASQANTQEPEDQLMLEVMASQALTLDAPSDAQVSNTGH</sequence>
<evidence type="ECO:0000313" key="2">
    <source>
        <dbReference type="EMBL" id="RHZ43125.1"/>
    </source>
</evidence>
<dbReference type="STRING" id="41047.A0A397FWR6"/>
<organism evidence="2 3">
    <name type="scientific">Aspergillus thermomutatus</name>
    <name type="common">Neosartorya pseudofischeri</name>
    <dbReference type="NCBI Taxonomy" id="41047"/>
    <lineage>
        <taxon>Eukaryota</taxon>
        <taxon>Fungi</taxon>
        <taxon>Dikarya</taxon>
        <taxon>Ascomycota</taxon>
        <taxon>Pezizomycotina</taxon>
        <taxon>Eurotiomycetes</taxon>
        <taxon>Eurotiomycetidae</taxon>
        <taxon>Eurotiales</taxon>
        <taxon>Aspergillaceae</taxon>
        <taxon>Aspergillus</taxon>
        <taxon>Aspergillus subgen. Fumigati</taxon>
    </lineage>
</organism>